<comment type="caution">
    <text evidence="11">Lacks conserved residue(s) required for the propagation of feature annotation.</text>
</comment>
<feature type="compositionally biased region" description="Low complexity" evidence="12">
    <location>
        <begin position="50"/>
        <end position="59"/>
    </location>
</feature>
<dbReference type="HOGENOM" id="CLU_009710_9_3_5"/>
<keyword evidence="9 11" id="KW-0648">Protein biosynthesis</keyword>
<keyword evidence="8 11" id="KW-0067">ATP-binding</keyword>
<evidence type="ECO:0000313" key="16">
    <source>
        <dbReference type="Proteomes" id="UP000002531"/>
    </source>
</evidence>
<evidence type="ECO:0000256" key="2">
    <source>
        <dbReference type="ARBA" id="ARBA00004496"/>
    </source>
</evidence>
<dbReference type="Proteomes" id="UP000002531">
    <property type="component" value="Chromosome"/>
</dbReference>
<dbReference type="HAMAP" id="MF_01228">
    <property type="entry name" value="Met_tRNA_synth_type2"/>
    <property type="match status" value="1"/>
</dbReference>
<dbReference type="Pfam" id="PF09334">
    <property type="entry name" value="tRNA-synt_1g"/>
    <property type="match status" value="1"/>
</dbReference>
<dbReference type="AlphaFoldDB" id="Q3SSL8"/>
<sequence length="692" mass="76373">MVAPAKKKTAKKPRVKSRKPRSAATGRNPKAKTRGKTAVKKTTKRKKTPAKGTTTARGPKPARKAAKKKTLKKAARKTTKRTVRKAARKPAKKQPATRTPKKVASKKTASKKVAPKKPTAKKVTPRKTAPRKAAPEKAARKRSVTTPPVKKTKPRAPRKVAAKVDTAAASLPSSPASSRADTFYITTAIVYPNGAPHIGHAYEAIATDALARFQRLDGKDVFFLTGTDEHGQKMVQTAQRENISALELATRNAELLRKLDEALDISFDRFIRTSESAHHRSVQDIWKRMAGNGDIYLSNYSGWYSVRDEAYYAEDETVVGEDNVRRGPQGTPVEWVEEKSYFFKLSAYEDRLLALYESEPDFIGPDSRRNEVVSFVKGGLKDLSISRTTFDWGVKVPGDPEHVMYVWVDALTNYITGVGFPDEDESNWRFWPADIHIIGKDIIRFHAVYWPAFLMSAGIALPKRVYAHGFLFNRGEKMSKSVGNVVDPFSLAAQYGVDQMRYFFLREVPFGQDGSYNHEAIVARINADLANDFGNLAQRSLSMIAKQHGGVLPEPGDFSDADKAILAQADGMIAIAREAMNTQQIHQALNAIWSVVAEANRYFAGEAPWALAKTDPARQKTVLYVTAEVVRQIAILAQPAMPAACAKLLDILGIPADERNFAMLGGDIRIRPGSALPAPVPVFPRYVEPPSA</sequence>
<protein>
    <recommendedName>
        <fullName evidence="11">Methionine--tRNA ligase</fullName>
        <ecNumber evidence="11">6.1.1.10</ecNumber>
    </recommendedName>
    <alternativeName>
        <fullName evidence="11">Methionyl-tRNA synthetase</fullName>
        <shortName evidence="11">MetRS</shortName>
    </alternativeName>
</protein>
<dbReference type="eggNOG" id="COG0143">
    <property type="taxonomic scope" value="Bacteria"/>
</dbReference>
<dbReference type="Pfam" id="PF19303">
    <property type="entry name" value="Anticodon_3"/>
    <property type="match status" value="1"/>
</dbReference>
<dbReference type="GO" id="GO:0005737">
    <property type="term" value="C:cytoplasm"/>
    <property type="evidence" value="ECO:0007669"/>
    <property type="project" value="UniProtKB-SubCell"/>
</dbReference>
<dbReference type="PANTHER" id="PTHR43326">
    <property type="entry name" value="METHIONYL-TRNA SYNTHETASE"/>
    <property type="match status" value="1"/>
</dbReference>
<dbReference type="InterPro" id="IPR023457">
    <property type="entry name" value="Met-tRNA_synth_2"/>
</dbReference>
<dbReference type="InterPro" id="IPR014729">
    <property type="entry name" value="Rossmann-like_a/b/a_fold"/>
</dbReference>
<dbReference type="SUPFAM" id="SSF47323">
    <property type="entry name" value="Anticodon-binding domain of a subclass of class I aminoacyl-tRNA synthetases"/>
    <property type="match status" value="1"/>
</dbReference>
<evidence type="ECO:0000256" key="9">
    <source>
        <dbReference type="ARBA" id="ARBA00022917"/>
    </source>
</evidence>
<dbReference type="InterPro" id="IPR015413">
    <property type="entry name" value="Methionyl/Leucyl_tRNA_Synth"/>
</dbReference>
<dbReference type="InterPro" id="IPR033911">
    <property type="entry name" value="MetRS_core"/>
</dbReference>
<feature type="domain" description="Methionyl/Leucyl tRNA synthetase" evidence="13">
    <location>
        <begin position="184"/>
        <end position="540"/>
    </location>
</feature>
<name>Q3SSL8_NITWN</name>
<dbReference type="GO" id="GO:0005524">
    <property type="term" value="F:ATP binding"/>
    <property type="evidence" value="ECO:0007669"/>
    <property type="project" value="UniProtKB-UniRule"/>
</dbReference>
<accession>Q3SSL8</accession>
<evidence type="ECO:0000256" key="4">
    <source>
        <dbReference type="ARBA" id="ARBA00011245"/>
    </source>
</evidence>
<evidence type="ECO:0000259" key="14">
    <source>
        <dbReference type="Pfam" id="PF19303"/>
    </source>
</evidence>
<comment type="similarity">
    <text evidence="3 11">Belongs to the class-I aminoacyl-tRNA synthetase family. MetG type 2B subfamily.</text>
</comment>
<comment type="catalytic activity">
    <reaction evidence="11">
        <text>tRNA(Met) + L-methionine + ATP = L-methionyl-tRNA(Met) + AMP + diphosphate</text>
        <dbReference type="Rhea" id="RHEA:13481"/>
        <dbReference type="Rhea" id="RHEA-COMP:9667"/>
        <dbReference type="Rhea" id="RHEA-COMP:9698"/>
        <dbReference type="ChEBI" id="CHEBI:30616"/>
        <dbReference type="ChEBI" id="CHEBI:33019"/>
        <dbReference type="ChEBI" id="CHEBI:57844"/>
        <dbReference type="ChEBI" id="CHEBI:78442"/>
        <dbReference type="ChEBI" id="CHEBI:78530"/>
        <dbReference type="ChEBI" id="CHEBI:456215"/>
        <dbReference type="EC" id="6.1.1.10"/>
    </reaction>
</comment>
<organism evidence="15 16">
    <name type="scientific">Nitrobacter winogradskyi (strain ATCC 25391 / DSM 10237 / CIP 104748 / NCIMB 11846 / Nb-255)</name>
    <dbReference type="NCBI Taxonomy" id="323098"/>
    <lineage>
        <taxon>Bacteria</taxon>
        <taxon>Pseudomonadati</taxon>
        <taxon>Pseudomonadota</taxon>
        <taxon>Alphaproteobacteria</taxon>
        <taxon>Hyphomicrobiales</taxon>
        <taxon>Nitrobacteraceae</taxon>
        <taxon>Nitrobacter</taxon>
    </lineage>
</organism>
<dbReference type="InterPro" id="IPR041872">
    <property type="entry name" value="Anticodon_Met"/>
</dbReference>
<evidence type="ECO:0000313" key="15">
    <source>
        <dbReference type="EMBL" id="ABA04723.1"/>
    </source>
</evidence>
<dbReference type="KEGG" id="nwi:Nwi_1462"/>
<dbReference type="EMBL" id="CP000115">
    <property type="protein sequence ID" value="ABA04723.1"/>
    <property type="molecule type" value="Genomic_DNA"/>
</dbReference>
<gene>
    <name evidence="11" type="primary">metG</name>
    <name evidence="15" type="ordered locus">Nwi_1462</name>
</gene>
<keyword evidence="10 11" id="KW-0030">Aminoacyl-tRNA synthetase</keyword>
<dbReference type="FunFam" id="2.170.220.10:FF:000002">
    <property type="entry name" value="Methionine--tRNA ligase"/>
    <property type="match status" value="1"/>
</dbReference>
<dbReference type="GO" id="GO:0006431">
    <property type="term" value="P:methionyl-tRNA aminoacylation"/>
    <property type="evidence" value="ECO:0007669"/>
    <property type="project" value="UniProtKB-UniRule"/>
</dbReference>
<dbReference type="Gene3D" id="1.10.730.10">
    <property type="entry name" value="Isoleucyl-tRNA Synthetase, Domain 1"/>
    <property type="match status" value="1"/>
</dbReference>
<dbReference type="EC" id="6.1.1.10" evidence="11"/>
<feature type="compositionally biased region" description="Basic residues" evidence="12">
    <location>
        <begin position="60"/>
        <end position="92"/>
    </location>
</feature>
<evidence type="ECO:0000256" key="1">
    <source>
        <dbReference type="ARBA" id="ARBA00003314"/>
    </source>
</evidence>
<evidence type="ECO:0000256" key="12">
    <source>
        <dbReference type="SAM" id="MobiDB-lite"/>
    </source>
</evidence>
<dbReference type="FunFam" id="1.10.730.10:FF:000035">
    <property type="entry name" value="Methionine--tRNA ligase"/>
    <property type="match status" value="1"/>
</dbReference>
<evidence type="ECO:0000256" key="11">
    <source>
        <dbReference type="HAMAP-Rule" id="MF_01228"/>
    </source>
</evidence>
<evidence type="ECO:0000256" key="10">
    <source>
        <dbReference type="ARBA" id="ARBA00023146"/>
    </source>
</evidence>
<proteinExistence type="inferred from homology"/>
<dbReference type="CDD" id="cd07957">
    <property type="entry name" value="Anticodon_Ia_Met"/>
    <property type="match status" value="1"/>
</dbReference>
<comment type="subcellular location">
    <subcellularLocation>
        <location evidence="2 11">Cytoplasm</location>
    </subcellularLocation>
</comment>
<keyword evidence="5 11" id="KW-0963">Cytoplasm</keyword>
<feature type="compositionally biased region" description="Basic residues" evidence="12">
    <location>
        <begin position="1"/>
        <end position="21"/>
    </location>
</feature>
<dbReference type="PANTHER" id="PTHR43326:SF1">
    <property type="entry name" value="METHIONINE--TRNA LIGASE, MITOCHONDRIAL"/>
    <property type="match status" value="1"/>
</dbReference>
<feature type="compositionally biased region" description="Basic residues" evidence="12">
    <location>
        <begin position="99"/>
        <end position="130"/>
    </location>
</feature>
<dbReference type="InterPro" id="IPR014758">
    <property type="entry name" value="Met-tRNA_synth"/>
</dbReference>
<dbReference type="NCBIfam" id="TIGR00398">
    <property type="entry name" value="metG"/>
    <property type="match status" value="1"/>
</dbReference>
<evidence type="ECO:0000256" key="8">
    <source>
        <dbReference type="ARBA" id="ARBA00022840"/>
    </source>
</evidence>
<evidence type="ECO:0000256" key="5">
    <source>
        <dbReference type="ARBA" id="ARBA00022490"/>
    </source>
</evidence>
<reference evidence="15 16" key="1">
    <citation type="journal article" date="2006" name="Appl. Environ. Microbiol.">
        <title>Genome sequence of the chemolithoautotrophic nitrite-oxidizing bacterium Nitrobacter winogradskyi Nb-255.</title>
        <authorList>
            <person name="Starkenburg S.R."/>
            <person name="Chain P.S."/>
            <person name="Sayavedra-Soto L.A."/>
            <person name="Hauser L."/>
            <person name="Land M.L."/>
            <person name="Larimer F.W."/>
            <person name="Malfatti S.A."/>
            <person name="Klotz M.G."/>
            <person name="Bottomley P.J."/>
            <person name="Arp D.J."/>
            <person name="Hickey W.J."/>
        </authorList>
    </citation>
    <scope>NUCLEOTIDE SEQUENCE [LARGE SCALE GENOMIC DNA]</scope>
    <source>
        <strain evidence="16">ATCC 25391 / DSM 10237 / CIP 104748 / NCIMB 11846 / Nb-255</strain>
    </source>
</reference>
<dbReference type="Gene3D" id="2.170.220.10">
    <property type="match status" value="1"/>
</dbReference>
<evidence type="ECO:0000256" key="7">
    <source>
        <dbReference type="ARBA" id="ARBA00022741"/>
    </source>
</evidence>
<keyword evidence="7 11" id="KW-0547">Nucleotide-binding</keyword>
<dbReference type="SUPFAM" id="SSF52374">
    <property type="entry name" value="Nucleotidylyl transferase"/>
    <property type="match status" value="1"/>
</dbReference>
<feature type="compositionally biased region" description="Basic residues" evidence="12">
    <location>
        <begin position="29"/>
        <end position="49"/>
    </location>
</feature>
<dbReference type="Gene3D" id="3.40.50.620">
    <property type="entry name" value="HUPs"/>
    <property type="match status" value="1"/>
</dbReference>
<keyword evidence="6 11" id="KW-0436">Ligase</keyword>
<feature type="region of interest" description="Disordered" evidence="12">
    <location>
        <begin position="1"/>
        <end position="174"/>
    </location>
</feature>
<dbReference type="NCBIfam" id="NF008900">
    <property type="entry name" value="PRK12267.1"/>
    <property type="match status" value="1"/>
</dbReference>
<evidence type="ECO:0000256" key="6">
    <source>
        <dbReference type="ARBA" id="ARBA00022598"/>
    </source>
</evidence>
<comment type="function">
    <text evidence="1 11">Is required not only for elongation of protein synthesis but also for the initiation of all mRNA translation through initiator tRNA(fMet) aminoacylation.</text>
</comment>
<dbReference type="PRINTS" id="PR01041">
    <property type="entry name" value="TRNASYNTHMET"/>
</dbReference>
<dbReference type="InterPro" id="IPR001412">
    <property type="entry name" value="aa-tRNA-synth_I_CS"/>
</dbReference>
<dbReference type="STRING" id="323098.Nwi_1462"/>
<dbReference type="GO" id="GO:0004825">
    <property type="term" value="F:methionine-tRNA ligase activity"/>
    <property type="evidence" value="ECO:0007669"/>
    <property type="project" value="UniProtKB-UniRule"/>
</dbReference>
<feature type="short sequence motif" description="'KMSKS' region" evidence="11">
    <location>
        <begin position="477"/>
        <end position="481"/>
    </location>
</feature>
<feature type="domain" description="Methionyl-tRNA synthetase anticodon-binding" evidence="14">
    <location>
        <begin position="552"/>
        <end position="657"/>
    </location>
</feature>
<dbReference type="CDD" id="cd00814">
    <property type="entry name" value="MetRS_core"/>
    <property type="match status" value="1"/>
</dbReference>
<evidence type="ECO:0000256" key="3">
    <source>
        <dbReference type="ARBA" id="ARBA00005328"/>
    </source>
</evidence>
<keyword evidence="16" id="KW-1185">Reference proteome</keyword>
<dbReference type="InterPro" id="IPR009080">
    <property type="entry name" value="tRNAsynth_Ia_anticodon-bd"/>
</dbReference>
<dbReference type="PROSITE" id="PS00178">
    <property type="entry name" value="AA_TRNA_LIGASE_I"/>
    <property type="match status" value="1"/>
</dbReference>
<feature type="compositionally biased region" description="Basic residues" evidence="12">
    <location>
        <begin position="150"/>
        <end position="161"/>
    </location>
</feature>
<comment type="subunit">
    <text evidence="4 11">Monomer.</text>
</comment>
<evidence type="ECO:0000259" key="13">
    <source>
        <dbReference type="Pfam" id="PF09334"/>
    </source>
</evidence>